<dbReference type="SUPFAM" id="SSF53335">
    <property type="entry name" value="S-adenosyl-L-methionine-dependent methyltransferases"/>
    <property type="match status" value="1"/>
</dbReference>
<dbReference type="PANTHER" id="PTHR24422">
    <property type="entry name" value="CHEMOTAXIS PROTEIN METHYLTRANSFERASE"/>
    <property type="match status" value="1"/>
</dbReference>
<evidence type="ECO:0000259" key="6">
    <source>
        <dbReference type="PROSITE" id="PS50123"/>
    </source>
</evidence>
<dbReference type="InterPro" id="IPR000780">
    <property type="entry name" value="CheR_MeTrfase"/>
</dbReference>
<dbReference type="SMART" id="SM00138">
    <property type="entry name" value="MeTrc"/>
    <property type="match status" value="1"/>
</dbReference>
<dbReference type="InterPro" id="IPR029063">
    <property type="entry name" value="SAM-dependent_MTases_sf"/>
</dbReference>
<keyword evidence="5" id="KW-0949">S-adenosyl-L-methionine</keyword>
<evidence type="ECO:0000256" key="2">
    <source>
        <dbReference type="ARBA" id="ARBA00012534"/>
    </source>
</evidence>
<evidence type="ECO:0000256" key="5">
    <source>
        <dbReference type="ARBA" id="ARBA00022691"/>
    </source>
</evidence>
<accession>A0A927FC67</accession>
<dbReference type="EMBL" id="JACYFG010000038">
    <property type="protein sequence ID" value="MBD5781025.1"/>
    <property type="molecule type" value="Genomic_DNA"/>
</dbReference>
<keyword evidence="3" id="KW-0489">Methyltransferase</keyword>
<dbReference type="InterPro" id="IPR050903">
    <property type="entry name" value="Bact_Chemotaxis_MeTrfase"/>
</dbReference>
<dbReference type="PANTHER" id="PTHR24422:SF21">
    <property type="entry name" value="CHEMOTAXIS PROTEIN METHYLTRANSFERASE 1"/>
    <property type="match status" value="1"/>
</dbReference>
<proteinExistence type="predicted"/>
<dbReference type="PRINTS" id="PR00996">
    <property type="entry name" value="CHERMTFRASE"/>
</dbReference>
<protein>
    <recommendedName>
        <fullName evidence="2">protein-glutamate O-methyltransferase</fullName>
        <ecNumber evidence="2">2.1.1.80</ecNumber>
    </recommendedName>
</protein>
<sequence length="284" mass="32397">MTISEAHFAFISELARERAAIVLKPGKEYLVVSRLEPLARTSGFDSLDTFVDEMRRELGFGRLQRMAVEALTTNETLFFRDLHPFEAIEQKLIPEIMARRASERRIDIWSGASSTGQEAYSIAMLLREKFPELCSWKVNIIGTDLSGKAVEKARSGIYSQLEVNRGLPLPLLFKCFDKLGDDWQIKPDLKKMVEFRQMNLIEPWQGLPRFDLVMMRNVLIYFDLPTRKKILDGIQKVIHPEGALFLGASETTLNVVDCWQVENCGRTLVYRVQGRSSVKPAVSP</sequence>
<gene>
    <name evidence="7" type="ORF">IEN85_16105</name>
</gene>
<reference evidence="7" key="1">
    <citation type="submission" date="2020-09" db="EMBL/GenBank/DDBJ databases">
        <title>Pelagicoccus enzymogenes sp. nov. with an EPS production, isolated from marine sediment.</title>
        <authorList>
            <person name="Feng X."/>
        </authorList>
    </citation>
    <scope>NUCLEOTIDE SEQUENCE</scope>
    <source>
        <strain evidence="7">NFK12</strain>
    </source>
</reference>
<dbReference type="Gene3D" id="3.40.50.150">
    <property type="entry name" value="Vaccinia Virus protein VP39"/>
    <property type="match status" value="1"/>
</dbReference>
<evidence type="ECO:0000256" key="4">
    <source>
        <dbReference type="ARBA" id="ARBA00022679"/>
    </source>
</evidence>
<name>A0A927FC67_9BACT</name>
<keyword evidence="4" id="KW-0808">Transferase</keyword>
<dbReference type="PROSITE" id="PS50123">
    <property type="entry name" value="CHER"/>
    <property type="match status" value="1"/>
</dbReference>
<dbReference type="AlphaFoldDB" id="A0A927FC67"/>
<dbReference type="Gene3D" id="1.10.155.10">
    <property type="entry name" value="Chemotaxis receptor methyltransferase CheR, N-terminal domain"/>
    <property type="match status" value="1"/>
</dbReference>
<evidence type="ECO:0000256" key="3">
    <source>
        <dbReference type="ARBA" id="ARBA00022603"/>
    </source>
</evidence>
<dbReference type="SUPFAM" id="SSF47757">
    <property type="entry name" value="Chemotaxis receptor methyltransferase CheR, N-terminal domain"/>
    <property type="match status" value="1"/>
</dbReference>
<dbReference type="InterPro" id="IPR022641">
    <property type="entry name" value="CheR_N"/>
</dbReference>
<dbReference type="Pfam" id="PF01739">
    <property type="entry name" value="CheR"/>
    <property type="match status" value="1"/>
</dbReference>
<comment type="caution">
    <text evidence="7">The sequence shown here is derived from an EMBL/GenBank/DDBJ whole genome shotgun (WGS) entry which is preliminary data.</text>
</comment>
<dbReference type="GO" id="GO:0008983">
    <property type="term" value="F:protein-glutamate O-methyltransferase activity"/>
    <property type="evidence" value="ECO:0007669"/>
    <property type="project" value="UniProtKB-EC"/>
</dbReference>
<evidence type="ECO:0000313" key="8">
    <source>
        <dbReference type="Proteomes" id="UP000622317"/>
    </source>
</evidence>
<feature type="domain" description="CheR-type methyltransferase" evidence="6">
    <location>
        <begin position="1"/>
        <end position="274"/>
    </location>
</feature>
<dbReference type="GO" id="GO:0032259">
    <property type="term" value="P:methylation"/>
    <property type="evidence" value="ECO:0007669"/>
    <property type="project" value="UniProtKB-KW"/>
</dbReference>
<dbReference type="Proteomes" id="UP000622317">
    <property type="component" value="Unassembled WGS sequence"/>
</dbReference>
<evidence type="ECO:0000256" key="1">
    <source>
        <dbReference type="ARBA" id="ARBA00001541"/>
    </source>
</evidence>
<organism evidence="7 8">
    <name type="scientific">Pelagicoccus enzymogenes</name>
    <dbReference type="NCBI Taxonomy" id="2773457"/>
    <lineage>
        <taxon>Bacteria</taxon>
        <taxon>Pseudomonadati</taxon>
        <taxon>Verrucomicrobiota</taxon>
        <taxon>Opitutia</taxon>
        <taxon>Puniceicoccales</taxon>
        <taxon>Pelagicoccaceae</taxon>
        <taxon>Pelagicoccus</taxon>
    </lineage>
</organism>
<dbReference type="InterPro" id="IPR022642">
    <property type="entry name" value="CheR_C"/>
</dbReference>
<dbReference type="EC" id="2.1.1.80" evidence="2"/>
<comment type="catalytic activity">
    <reaction evidence="1">
        <text>L-glutamyl-[protein] + S-adenosyl-L-methionine = [protein]-L-glutamate 5-O-methyl ester + S-adenosyl-L-homocysteine</text>
        <dbReference type="Rhea" id="RHEA:24452"/>
        <dbReference type="Rhea" id="RHEA-COMP:10208"/>
        <dbReference type="Rhea" id="RHEA-COMP:10311"/>
        <dbReference type="ChEBI" id="CHEBI:29973"/>
        <dbReference type="ChEBI" id="CHEBI:57856"/>
        <dbReference type="ChEBI" id="CHEBI:59789"/>
        <dbReference type="ChEBI" id="CHEBI:82795"/>
        <dbReference type="EC" id="2.1.1.80"/>
    </reaction>
</comment>
<evidence type="ECO:0000313" key="7">
    <source>
        <dbReference type="EMBL" id="MBD5781025.1"/>
    </source>
</evidence>
<dbReference type="Pfam" id="PF03705">
    <property type="entry name" value="CheR_N"/>
    <property type="match status" value="1"/>
</dbReference>
<dbReference type="InterPro" id="IPR036804">
    <property type="entry name" value="CheR_N_sf"/>
</dbReference>
<keyword evidence="8" id="KW-1185">Reference proteome</keyword>
<dbReference type="RefSeq" id="WP_191618129.1">
    <property type="nucleotide sequence ID" value="NZ_JACYFG010000038.1"/>
</dbReference>